<keyword evidence="4 8" id="KW-0812">Transmembrane</keyword>
<sequence>MSTSATTQVHDLSPSEFISEKYNNNVANTTLDLQAPPHVVVRARSTNEGIEMSVFGPSRNTNEEFPDDGSISESKDSSRKEWAAVIACGMCLFLSGWNDGSVGPLIPTIQKHYDLTFTVVSVLFVSGCLGFMLSGILNVYLSDRLGFGRIAIGGVCQAVSYAILVPALPFPVAAIAFLINEFGPFSAVTTGGWVAYIYPGIGLQDAQANGFVSALRNNPSAKLGIIHSLYGAGAFISPFVATQFANKPYWSYLYAVPLVIASFNLVLMFTTFGFHTQEELLGPIQPPEPTESGSNQRKYKQVFGSWTVNMMAVFCLLYVGAENTMGAGWIVTVNTMTRQVVKIIDALIQFAVEERGGGSSAGYISSGFFGGLMLGRIGLLWLNEKVGERRVVYAYILLAVGLEMTVWMLPNLFGNAIAFALVGVLMGYI</sequence>
<keyword evidence="3" id="KW-0813">Transport</keyword>
<dbReference type="InterPro" id="IPR011701">
    <property type="entry name" value="MFS"/>
</dbReference>
<evidence type="ECO:0000256" key="8">
    <source>
        <dbReference type="SAM" id="Phobius"/>
    </source>
</evidence>
<keyword evidence="5 8" id="KW-1133">Transmembrane helix</keyword>
<dbReference type="PANTHER" id="PTHR23514:SF3">
    <property type="entry name" value="BYPASS OF STOP CODON PROTEIN 6"/>
    <property type="match status" value="1"/>
</dbReference>
<feature type="transmembrane region" description="Helical" evidence="8">
    <location>
        <begin position="81"/>
        <end position="97"/>
    </location>
</feature>
<comment type="subcellular location">
    <subcellularLocation>
        <location evidence="1">Endomembrane system</location>
        <topology evidence="1">Multi-pass membrane protein</topology>
    </subcellularLocation>
</comment>
<comment type="similarity">
    <text evidence="2">Belongs to the major facilitator superfamily.</text>
</comment>
<evidence type="ECO:0000256" key="1">
    <source>
        <dbReference type="ARBA" id="ARBA00004127"/>
    </source>
</evidence>
<evidence type="ECO:0000256" key="4">
    <source>
        <dbReference type="ARBA" id="ARBA00022692"/>
    </source>
</evidence>
<dbReference type="InterPro" id="IPR051788">
    <property type="entry name" value="MFS_Transporter"/>
</dbReference>
<dbReference type="EMBL" id="JACYCD010000054">
    <property type="protein sequence ID" value="KAF8704734.1"/>
    <property type="molecule type" value="Genomic_DNA"/>
</dbReference>
<feature type="non-terminal residue" evidence="9">
    <location>
        <position position="1"/>
    </location>
</feature>
<dbReference type="Proteomes" id="UP000602905">
    <property type="component" value="Unassembled WGS sequence"/>
</dbReference>
<dbReference type="GO" id="GO:0012505">
    <property type="term" value="C:endomembrane system"/>
    <property type="evidence" value="ECO:0007669"/>
    <property type="project" value="UniProtKB-SubCell"/>
</dbReference>
<dbReference type="Pfam" id="PF07690">
    <property type="entry name" value="MFS_1"/>
    <property type="match status" value="1"/>
</dbReference>
<evidence type="ECO:0000256" key="5">
    <source>
        <dbReference type="ARBA" id="ARBA00022989"/>
    </source>
</evidence>
<dbReference type="SUPFAM" id="SSF103473">
    <property type="entry name" value="MFS general substrate transporter"/>
    <property type="match status" value="1"/>
</dbReference>
<feature type="transmembrane region" description="Helical" evidence="8">
    <location>
        <begin position="224"/>
        <end position="245"/>
    </location>
</feature>
<dbReference type="Gene3D" id="1.20.1250.20">
    <property type="entry name" value="MFS general substrate transporter like domains"/>
    <property type="match status" value="1"/>
</dbReference>
<comment type="caution">
    <text evidence="9">The sequence shown here is derived from an EMBL/GenBank/DDBJ whole genome shotgun (WGS) entry which is preliminary data.</text>
</comment>
<evidence type="ECO:0000256" key="6">
    <source>
        <dbReference type="ARBA" id="ARBA00023136"/>
    </source>
</evidence>
<evidence type="ECO:0000256" key="2">
    <source>
        <dbReference type="ARBA" id="ARBA00008335"/>
    </source>
</evidence>
<feature type="transmembrane region" description="Helical" evidence="8">
    <location>
        <begin position="117"/>
        <end position="141"/>
    </location>
</feature>
<keyword evidence="6 8" id="KW-0472">Membrane</keyword>
<feature type="transmembrane region" description="Helical" evidence="8">
    <location>
        <begin position="302"/>
        <end position="321"/>
    </location>
</feature>
<evidence type="ECO:0000256" key="3">
    <source>
        <dbReference type="ARBA" id="ARBA00022448"/>
    </source>
</evidence>
<name>A0A8H7HRR5_9AGAM</name>
<dbReference type="GO" id="GO:0022857">
    <property type="term" value="F:transmembrane transporter activity"/>
    <property type="evidence" value="ECO:0007669"/>
    <property type="project" value="InterPro"/>
</dbReference>
<proteinExistence type="inferred from homology"/>
<feature type="transmembrane region" description="Helical" evidence="8">
    <location>
        <begin position="161"/>
        <end position="179"/>
    </location>
</feature>
<dbReference type="InterPro" id="IPR036259">
    <property type="entry name" value="MFS_trans_sf"/>
</dbReference>
<feature type="region of interest" description="Disordered" evidence="7">
    <location>
        <begin position="55"/>
        <end position="76"/>
    </location>
</feature>
<dbReference type="OrthoDB" id="413079at2759"/>
<evidence type="ECO:0000256" key="7">
    <source>
        <dbReference type="SAM" id="MobiDB-lite"/>
    </source>
</evidence>
<dbReference type="AlphaFoldDB" id="A0A8H7HRR5"/>
<dbReference type="GO" id="GO:0016020">
    <property type="term" value="C:membrane"/>
    <property type="evidence" value="ECO:0007669"/>
    <property type="project" value="TreeGrafter"/>
</dbReference>
<accession>A0A8H7HRR5</accession>
<evidence type="ECO:0000313" key="9">
    <source>
        <dbReference type="EMBL" id="KAF8704734.1"/>
    </source>
</evidence>
<feature type="transmembrane region" description="Helical" evidence="8">
    <location>
        <begin position="394"/>
        <end position="426"/>
    </location>
</feature>
<protein>
    <submittedName>
        <fullName evidence="9">MFS general substrate transporter</fullName>
    </submittedName>
</protein>
<feature type="transmembrane region" description="Helical" evidence="8">
    <location>
        <begin position="185"/>
        <end position="203"/>
    </location>
</feature>
<feature type="transmembrane region" description="Helical" evidence="8">
    <location>
        <begin position="251"/>
        <end position="274"/>
    </location>
</feature>
<reference evidence="9" key="1">
    <citation type="submission" date="2020-09" db="EMBL/GenBank/DDBJ databases">
        <title>Comparative genome analyses of four rice-infecting Rhizoctonia solani isolates reveal extensive enrichment of homogalacturonan modification genes.</title>
        <authorList>
            <person name="Lee D.-Y."/>
            <person name="Jeon J."/>
            <person name="Kim K.-T."/>
            <person name="Cheong K."/>
            <person name="Song H."/>
            <person name="Choi G."/>
            <person name="Ko J."/>
            <person name="Opiyo S.O."/>
            <person name="Zuo S."/>
            <person name="Madhav S."/>
            <person name="Lee Y.-H."/>
            <person name="Wang G.-L."/>
        </authorList>
    </citation>
    <scope>NUCLEOTIDE SEQUENCE</scope>
    <source>
        <strain evidence="9">AG1-IA WGL</strain>
    </source>
</reference>
<gene>
    <name evidence="9" type="ORF">RHS03_05786</name>
</gene>
<evidence type="ECO:0000313" key="10">
    <source>
        <dbReference type="Proteomes" id="UP000602905"/>
    </source>
</evidence>
<feature type="transmembrane region" description="Helical" evidence="8">
    <location>
        <begin position="363"/>
        <end position="382"/>
    </location>
</feature>
<dbReference type="PANTHER" id="PTHR23514">
    <property type="entry name" value="BYPASS OF STOP CODON PROTEIN 6"/>
    <property type="match status" value="1"/>
</dbReference>
<organism evidence="9 10">
    <name type="scientific">Rhizoctonia solani</name>
    <dbReference type="NCBI Taxonomy" id="456999"/>
    <lineage>
        <taxon>Eukaryota</taxon>
        <taxon>Fungi</taxon>
        <taxon>Dikarya</taxon>
        <taxon>Basidiomycota</taxon>
        <taxon>Agaricomycotina</taxon>
        <taxon>Agaricomycetes</taxon>
        <taxon>Cantharellales</taxon>
        <taxon>Ceratobasidiaceae</taxon>
        <taxon>Rhizoctonia</taxon>
    </lineage>
</organism>